<dbReference type="Proteomes" id="UP000631421">
    <property type="component" value="Unassembled WGS sequence"/>
</dbReference>
<organism evidence="2 3">
    <name type="scientific">Pseudanabaena cinerea FACHB-1277</name>
    <dbReference type="NCBI Taxonomy" id="2949581"/>
    <lineage>
        <taxon>Bacteria</taxon>
        <taxon>Bacillati</taxon>
        <taxon>Cyanobacteriota</taxon>
        <taxon>Cyanophyceae</taxon>
        <taxon>Pseudanabaenales</taxon>
        <taxon>Pseudanabaenaceae</taxon>
        <taxon>Pseudanabaena</taxon>
        <taxon>Pseudanabaena cinerea</taxon>
    </lineage>
</organism>
<evidence type="ECO:0000256" key="1">
    <source>
        <dbReference type="ARBA" id="ARBA00023125"/>
    </source>
</evidence>
<dbReference type="AlphaFoldDB" id="A0A926UUU7"/>
<evidence type="ECO:0000313" key="2">
    <source>
        <dbReference type="EMBL" id="MBD2151276.1"/>
    </source>
</evidence>
<protein>
    <submittedName>
        <fullName evidence="2">IS200/IS605 family element transposase accessory protein TnpB</fullName>
    </submittedName>
</protein>
<proteinExistence type="predicted"/>
<sequence length="180" mass="20171">MLPANITERRNRQMRDAVNKAARIVVNHCLSNGIGTIVFGWNKKQKDSANMGAKTNQKFVQIPTARLKERIKQLCEIYGIQFIETEESYTSKASFLDSDTIPVYGEKPELWKESGKRVKRGLYRTAKNILINADCNGAANIARKVAATLGLDLDGVSRGALTTPLKFNLWTVQESQSLQR</sequence>
<accession>A0A926UUU7</accession>
<dbReference type="InterPro" id="IPR010095">
    <property type="entry name" value="Cas12f1-like_TNB"/>
</dbReference>
<evidence type="ECO:0000313" key="3">
    <source>
        <dbReference type="Proteomes" id="UP000631421"/>
    </source>
</evidence>
<gene>
    <name evidence="2" type="primary">tnpB</name>
    <name evidence="2" type="ORF">H6F44_14255</name>
</gene>
<comment type="caution">
    <text evidence="2">The sequence shown here is derived from an EMBL/GenBank/DDBJ whole genome shotgun (WGS) entry which is preliminary data.</text>
</comment>
<reference evidence="2" key="2">
    <citation type="submission" date="2020-08" db="EMBL/GenBank/DDBJ databases">
        <authorList>
            <person name="Chen M."/>
            <person name="Teng W."/>
            <person name="Zhao L."/>
            <person name="Hu C."/>
            <person name="Zhou Y."/>
            <person name="Han B."/>
            <person name="Song L."/>
            <person name="Shu W."/>
        </authorList>
    </citation>
    <scope>NUCLEOTIDE SEQUENCE</scope>
    <source>
        <strain evidence="2">FACHB-1277</strain>
    </source>
</reference>
<name>A0A926UUU7_9CYAN</name>
<reference evidence="2" key="1">
    <citation type="journal article" date="2015" name="ISME J.">
        <title>Draft Genome Sequence of Streptomyces incarnatus NRRL8089, which Produces the Nucleoside Antibiotic Sinefungin.</title>
        <authorList>
            <person name="Oshima K."/>
            <person name="Hattori M."/>
            <person name="Shimizu H."/>
            <person name="Fukuda K."/>
            <person name="Nemoto M."/>
            <person name="Inagaki K."/>
            <person name="Tamura T."/>
        </authorList>
    </citation>
    <scope>NUCLEOTIDE SEQUENCE</scope>
    <source>
        <strain evidence="2">FACHB-1277</strain>
    </source>
</reference>
<dbReference type="EMBL" id="JACJPY010000048">
    <property type="protein sequence ID" value="MBD2151276.1"/>
    <property type="molecule type" value="Genomic_DNA"/>
</dbReference>
<keyword evidence="3" id="KW-1185">Reference proteome</keyword>
<dbReference type="GO" id="GO:0003677">
    <property type="term" value="F:DNA binding"/>
    <property type="evidence" value="ECO:0007669"/>
    <property type="project" value="UniProtKB-KW"/>
</dbReference>
<dbReference type="NCBIfam" id="TIGR01766">
    <property type="entry name" value="IS200/IS605 family accessory protein TnpB-like domain"/>
    <property type="match status" value="1"/>
</dbReference>
<keyword evidence="1" id="KW-0238">DNA-binding</keyword>